<gene>
    <name evidence="2" type="ORF">C6Y28_05585</name>
</gene>
<dbReference type="AlphaFoldDB" id="A0A2S0M6N8"/>
<dbReference type="Proteomes" id="UP000238358">
    <property type="component" value="Chromosome"/>
</dbReference>
<dbReference type="Pfam" id="PF12804">
    <property type="entry name" value="NTP_transf_3"/>
    <property type="match status" value="1"/>
</dbReference>
<dbReference type="PANTHER" id="PTHR43777">
    <property type="entry name" value="MOLYBDENUM COFACTOR CYTIDYLYLTRANSFERASE"/>
    <property type="match status" value="1"/>
</dbReference>
<feature type="domain" description="MobA-like NTP transferase" evidence="1">
    <location>
        <begin position="6"/>
        <end position="169"/>
    </location>
</feature>
<evidence type="ECO:0000313" key="2">
    <source>
        <dbReference type="EMBL" id="AVO27118.1"/>
    </source>
</evidence>
<name>A0A2S0M6N8_MEGEL</name>
<dbReference type="InterPro" id="IPR029044">
    <property type="entry name" value="Nucleotide-diphossugar_trans"/>
</dbReference>
<proteinExistence type="predicted"/>
<sequence length="201" mass="22191">MKIALILMASGFGRRFGGHKLETLVHGRPLYTYGMKSLCQAAQAFLPCSGIDCQVTVVTAHAAIASACRDQGIDVVWNDQAGEGMAASLRCAVEACHDAGAWAFFPADQPLLTAETVADFLRQFLASGAPLGCMHNGERRCSPAIFRRIYGPKLLRLHGDTGGRQFLRSPQTWVYRPRQTDELFDIDYQEDLIFLNKPELK</sequence>
<dbReference type="Gene3D" id="3.90.550.10">
    <property type="entry name" value="Spore Coat Polysaccharide Biosynthesis Protein SpsA, Chain A"/>
    <property type="match status" value="1"/>
</dbReference>
<accession>A0A2S0M6N8</accession>
<keyword evidence="2" id="KW-0808">Transferase</keyword>
<dbReference type="PANTHER" id="PTHR43777:SF1">
    <property type="entry name" value="MOLYBDENUM COFACTOR CYTIDYLYLTRANSFERASE"/>
    <property type="match status" value="1"/>
</dbReference>
<organism evidence="2 3">
    <name type="scientific">Megasphaera elsdenii</name>
    <dbReference type="NCBI Taxonomy" id="907"/>
    <lineage>
        <taxon>Bacteria</taxon>
        <taxon>Bacillati</taxon>
        <taxon>Bacillota</taxon>
        <taxon>Negativicutes</taxon>
        <taxon>Veillonellales</taxon>
        <taxon>Veillonellaceae</taxon>
        <taxon>Megasphaera</taxon>
    </lineage>
</organism>
<dbReference type="RefSeq" id="WP_027895512.1">
    <property type="nucleotide sequence ID" value="NZ_CP027569.1"/>
</dbReference>
<evidence type="ECO:0000259" key="1">
    <source>
        <dbReference type="Pfam" id="PF12804"/>
    </source>
</evidence>
<dbReference type="InterPro" id="IPR025877">
    <property type="entry name" value="MobA-like_NTP_Trfase"/>
</dbReference>
<dbReference type="EMBL" id="CP027569">
    <property type="protein sequence ID" value="AVO27118.1"/>
    <property type="molecule type" value="Genomic_DNA"/>
</dbReference>
<dbReference type="OrthoDB" id="9797742at2"/>
<dbReference type="SUPFAM" id="SSF53448">
    <property type="entry name" value="Nucleotide-diphospho-sugar transferases"/>
    <property type="match status" value="1"/>
</dbReference>
<evidence type="ECO:0000313" key="3">
    <source>
        <dbReference type="Proteomes" id="UP000238358"/>
    </source>
</evidence>
<protein>
    <submittedName>
        <fullName evidence="2">Nucleotidyltransferase family protein</fullName>
    </submittedName>
</protein>
<reference evidence="2 3" key="1">
    <citation type="journal article" date="2018" name="Genome Announc.">
        <title>Complete genomes of two Megasphaera elsdenii strains, NCIMB 702410 and ATCC 25940.</title>
        <authorList>
            <person name="Hatmaker E.A."/>
            <person name="O'Dell K."/>
            <person name="Riley L.A."/>
            <person name="Klingeman D.M."/>
            <person name="Guss A.M."/>
        </authorList>
    </citation>
    <scope>NUCLEOTIDE SEQUENCE [LARGE SCALE GENOMIC DNA]</scope>
    <source>
        <strain evidence="2 3">NCIMB702410</strain>
    </source>
</reference>
<dbReference type="GO" id="GO:0016779">
    <property type="term" value="F:nucleotidyltransferase activity"/>
    <property type="evidence" value="ECO:0007669"/>
    <property type="project" value="UniProtKB-ARBA"/>
</dbReference>
<dbReference type="CDD" id="cd04182">
    <property type="entry name" value="GT_2_like_f"/>
    <property type="match status" value="1"/>
</dbReference>